<keyword evidence="1" id="KW-0853">WD repeat</keyword>
<dbReference type="STRING" id="7395.A0A1A9UWP5"/>
<dbReference type="Pfam" id="PF21032">
    <property type="entry name" value="PROPPIN"/>
    <property type="match status" value="1"/>
</dbReference>
<organism evidence="5 6">
    <name type="scientific">Glossina austeni</name>
    <name type="common">Savannah tsetse fly</name>
    <dbReference type="NCBI Taxonomy" id="7395"/>
    <lineage>
        <taxon>Eukaryota</taxon>
        <taxon>Metazoa</taxon>
        <taxon>Ecdysozoa</taxon>
        <taxon>Arthropoda</taxon>
        <taxon>Hexapoda</taxon>
        <taxon>Insecta</taxon>
        <taxon>Pterygota</taxon>
        <taxon>Neoptera</taxon>
        <taxon>Endopterygota</taxon>
        <taxon>Diptera</taxon>
        <taxon>Brachycera</taxon>
        <taxon>Muscomorpha</taxon>
        <taxon>Hippoboscoidea</taxon>
        <taxon>Glossinidae</taxon>
        <taxon>Glossina</taxon>
    </lineage>
</organism>
<dbReference type="GO" id="GO:0005737">
    <property type="term" value="C:cytoplasm"/>
    <property type="evidence" value="ECO:0007669"/>
    <property type="project" value="UniProtKB-ARBA"/>
</dbReference>
<evidence type="ECO:0000313" key="5">
    <source>
        <dbReference type="EnsemblMetazoa" id="GAUT018291-PA"/>
    </source>
</evidence>
<dbReference type="EnsemblMetazoa" id="GAUT018291-RA">
    <property type="protein sequence ID" value="GAUT018291-PA"/>
    <property type="gene ID" value="GAUT018291"/>
</dbReference>
<proteinExistence type="inferred from homology"/>
<dbReference type="Gene3D" id="2.130.10.10">
    <property type="entry name" value="YVTN repeat-like/Quinoprotein amine dehydrogenase"/>
    <property type="match status" value="1"/>
</dbReference>
<dbReference type="SUPFAM" id="SSF50978">
    <property type="entry name" value="WD40 repeat-like"/>
    <property type="match status" value="1"/>
</dbReference>
<evidence type="ECO:0000256" key="3">
    <source>
        <dbReference type="ARBA" id="ARBA00023006"/>
    </source>
</evidence>
<keyword evidence="2" id="KW-0677">Repeat</keyword>
<dbReference type="Proteomes" id="UP000078200">
    <property type="component" value="Unassembled WGS sequence"/>
</dbReference>
<dbReference type="SMART" id="SM00320">
    <property type="entry name" value="WD40"/>
    <property type="match status" value="2"/>
</dbReference>
<dbReference type="GO" id="GO:0006914">
    <property type="term" value="P:autophagy"/>
    <property type="evidence" value="ECO:0007669"/>
    <property type="project" value="UniProtKB-KW"/>
</dbReference>
<dbReference type="VEuPathDB" id="VectorBase:GAUT018291"/>
<comment type="similarity">
    <text evidence="4">Belongs to the WD repeat PROPPIN family.</text>
</comment>
<sequence>MLEMQHTSHVHLYTIVDLANTERASLEVIAHEAAIACVALNFQGTRLATASEKGTLIRILDTGNDKKVGELRRGSNHANIYCININHQSTRLVVSSDHGTIHVFNLEDNKPKVSSLLIVPKYFSSQWSFVKFSIPQGPACICAFGSDPNSVISM</sequence>
<evidence type="ECO:0000256" key="1">
    <source>
        <dbReference type="ARBA" id="ARBA00022574"/>
    </source>
</evidence>
<evidence type="ECO:0000313" key="6">
    <source>
        <dbReference type="Proteomes" id="UP000078200"/>
    </source>
</evidence>
<dbReference type="AlphaFoldDB" id="A0A1A9UWP5"/>
<name>A0A1A9UWP5_GLOAU</name>
<keyword evidence="3" id="KW-0072">Autophagy</keyword>
<dbReference type="InterPro" id="IPR048720">
    <property type="entry name" value="PROPPIN"/>
</dbReference>
<dbReference type="InterPro" id="IPR001680">
    <property type="entry name" value="WD40_rpt"/>
</dbReference>
<dbReference type="InterPro" id="IPR036322">
    <property type="entry name" value="WD40_repeat_dom_sf"/>
</dbReference>
<accession>A0A1A9UWP5</accession>
<dbReference type="PANTHER" id="PTHR11227">
    <property type="entry name" value="WD-REPEAT PROTEIN INTERACTING WITH PHOSPHOINOSIDES WIPI -RELATED"/>
    <property type="match status" value="1"/>
</dbReference>
<reference evidence="5" key="1">
    <citation type="submission" date="2020-05" db="UniProtKB">
        <authorList>
            <consortium name="EnsemblMetazoa"/>
        </authorList>
    </citation>
    <scope>IDENTIFICATION</scope>
    <source>
        <strain evidence="5">TTRI</strain>
    </source>
</reference>
<protein>
    <submittedName>
        <fullName evidence="5">Uncharacterized protein</fullName>
    </submittedName>
</protein>
<dbReference type="InterPro" id="IPR015943">
    <property type="entry name" value="WD40/YVTN_repeat-like_dom_sf"/>
</dbReference>
<evidence type="ECO:0000256" key="2">
    <source>
        <dbReference type="ARBA" id="ARBA00022737"/>
    </source>
</evidence>
<keyword evidence="6" id="KW-1185">Reference proteome</keyword>
<evidence type="ECO:0000256" key="4">
    <source>
        <dbReference type="ARBA" id="ARBA00025740"/>
    </source>
</evidence>